<reference evidence="1 2" key="1">
    <citation type="journal article" date="2016" name="Biochim. Biophys. Acta">
        <title>Characterization of red-shifted phycobilisomes isolated from the chlorophyll f-containing cyanobacterium Halomicronema hongdechloris.</title>
        <authorList>
            <person name="Li Y."/>
            <person name="Lin Y."/>
            <person name="Garvey C.J."/>
            <person name="Birch D."/>
            <person name="Corkery R.W."/>
            <person name="Loughlin P.C."/>
            <person name="Scheer H."/>
            <person name="Willows R.D."/>
            <person name="Chen M."/>
        </authorList>
    </citation>
    <scope>NUCLEOTIDE SEQUENCE [LARGE SCALE GENOMIC DNA]</scope>
    <source>
        <strain evidence="1 2">C2206</strain>
    </source>
</reference>
<organism evidence="1 2">
    <name type="scientific">Halomicronema hongdechloris C2206</name>
    <dbReference type="NCBI Taxonomy" id="1641165"/>
    <lineage>
        <taxon>Bacteria</taxon>
        <taxon>Bacillati</taxon>
        <taxon>Cyanobacteriota</taxon>
        <taxon>Cyanophyceae</taxon>
        <taxon>Nodosilineales</taxon>
        <taxon>Nodosilineaceae</taxon>
        <taxon>Halomicronema</taxon>
    </lineage>
</organism>
<name>A0A1Z3HST0_9CYAN</name>
<sequence length="31" mass="3485">MNVQVRPHQDLRGIIKLSEVVTNPAGLQNRT</sequence>
<proteinExistence type="predicted"/>
<dbReference type="Proteomes" id="UP000191901">
    <property type="component" value="Chromosome"/>
</dbReference>
<accession>A0A1Z3HST0</accession>
<evidence type="ECO:0000313" key="1">
    <source>
        <dbReference type="EMBL" id="ASC73359.1"/>
    </source>
</evidence>
<evidence type="ECO:0000313" key="2">
    <source>
        <dbReference type="Proteomes" id="UP000191901"/>
    </source>
</evidence>
<keyword evidence="2" id="KW-1185">Reference proteome</keyword>
<protein>
    <submittedName>
        <fullName evidence="1">Uncharacterized protein</fullName>
    </submittedName>
</protein>
<dbReference type="KEGG" id="hhg:XM38_043240"/>
<dbReference type="AlphaFoldDB" id="A0A1Z3HST0"/>
<dbReference type="EMBL" id="CP021983">
    <property type="protein sequence ID" value="ASC73359.1"/>
    <property type="molecule type" value="Genomic_DNA"/>
</dbReference>
<gene>
    <name evidence="1" type="ORF">XM38_043240</name>
</gene>